<dbReference type="EMBL" id="JAAVMX010000004">
    <property type="protein sequence ID" value="KAF4509774.1"/>
    <property type="molecule type" value="Genomic_DNA"/>
</dbReference>
<reference evidence="8 9" key="1">
    <citation type="journal article" date="2020" name="Genome Biol. Evol.">
        <title>A new high-quality draft genome assembly of the Chinese cordyceps Ophiocordyceps sinensis.</title>
        <authorList>
            <person name="Shu R."/>
            <person name="Zhang J."/>
            <person name="Meng Q."/>
            <person name="Zhang H."/>
            <person name="Zhou G."/>
            <person name="Li M."/>
            <person name="Wu P."/>
            <person name="Zhao Y."/>
            <person name="Chen C."/>
            <person name="Qin Q."/>
        </authorList>
    </citation>
    <scope>NUCLEOTIDE SEQUENCE [LARGE SCALE GENOMIC DNA]</scope>
    <source>
        <strain evidence="8 9">IOZ07</strain>
    </source>
</reference>
<evidence type="ECO:0000259" key="7">
    <source>
        <dbReference type="PROSITE" id="PS50157"/>
    </source>
</evidence>
<feature type="compositionally biased region" description="Polar residues" evidence="6">
    <location>
        <begin position="227"/>
        <end position="240"/>
    </location>
</feature>
<organism evidence="8 9">
    <name type="scientific">Ophiocordyceps sinensis</name>
    <dbReference type="NCBI Taxonomy" id="72228"/>
    <lineage>
        <taxon>Eukaryota</taxon>
        <taxon>Fungi</taxon>
        <taxon>Dikarya</taxon>
        <taxon>Ascomycota</taxon>
        <taxon>Pezizomycotina</taxon>
        <taxon>Sordariomycetes</taxon>
        <taxon>Hypocreomycetidae</taxon>
        <taxon>Hypocreales</taxon>
        <taxon>Ophiocordycipitaceae</taxon>
        <taxon>Ophiocordyceps</taxon>
    </lineage>
</organism>
<evidence type="ECO:0000256" key="3">
    <source>
        <dbReference type="ARBA" id="ARBA00022833"/>
    </source>
</evidence>
<dbReference type="Proteomes" id="UP000557566">
    <property type="component" value="Unassembled WGS sequence"/>
</dbReference>
<gene>
    <name evidence="8" type="ORF">G6O67_003912</name>
</gene>
<protein>
    <recommendedName>
        <fullName evidence="7">C2H2-type domain-containing protein</fullName>
    </recommendedName>
</protein>
<dbReference type="SMART" id="SM00355">
    <property type="entry name" value="ZnF_C2H2"/>
    <property type="match status" value="3"/>
</dbReference>
<feature type="compositionally biased region" description="Polar residues" evidence="6">
    <location>
        <begin position="435"/>
        <end position="445"/>
    </location>
</feature>
<evidence type="ECO:0000256" key="2">
    <source>
        <dbReference type="ARBA" id="ARBA00022771"/>
    </source>
</evidence>
<proteinExistence type="predicted"/>
<dbReference type="GO" id="GO:0000981">
    <property type="term" value="F:DNA-binding transcription factor activity, RNA polymerase II-specific"/>
    <property type="evidence" value="ECO:0007669"/>
    <property type="project" value="TreeGrafter"/>
</dbReference>
<feature type="compositionally biased region" description="Low complexity" evidence="6">
    <location>
        <begin position="446"/>
        <end position="455"/>
    </location>
</feature>
<evidence type="ECO:0000256" key="6">
    <source>
        <dbReference type="SAM" id="MobiDB-lite"/>
    </source>
</evidence>
<comment type="caution">
    <text evidence="8">The sequence shown here is derived from an EMBL/GenBank/DDBJ whole genome shotgun (WGS) entry which is preliminary data.</text>
</comment>
<dbReference type="AlphaFoldDB" id="A0A8H4PSQ2"/>
<keyword evidence="2 4" id="KW-0863">Zinc-finger</keyword>
<dbReference type="PROSITE" id="PS50157">
    <property type="entry name" value="ZINC_FINGER_C2H2_2"/>
    <property type="match status" value="2"/>
</dbReference>
<feature type="compositionally biased region" description="Low complexity" evidence="6">
    <location>
        <begin position="506"/>
        <end position="529"/>
    </location>
</feature>
<feature type="compositionally biased region" description="Basic and acidic residues" evidence="6">
    <location>
        <begin position="103"/>
        <end position="113"/>
    </location>
</feature>
<feature type="compositionally biased region" description="Polar residues" evidence="6">
    <location>
        <begin position="566"/>
        <end position="575"/>
    </location>
</feature>
<dbReference type="InterPro" id="IPR013087">
    <property type="entry name" value="Znf_C2H2_type"/>
</dbReference>
<dbReference type="Gene3D" id="3.30.160.60">
    <property type="entry name" value="Classic Zinc Finger"/>
    <property type="match status" value="3"/>
</dbReference>
<dbReference type="SUPFAM" id="SSF57667">
    <property type="entry name" value="beta-beta-alpha zinc fingers"/>
    <property type="match status" value="2"/>
</dbReference>
<feature type="region of interest" description="Disordered" evidence="6">
    <location>
        <begin position="397"/>
        <end position="455"/>
    </location>
</feature>
<keyword evidence="9" id="KW-1185">Reference proteome</keyword>
<feature type="compositionally biased region" description="Acidic residues" evidence="6">
    <location>
        <begin position="362"/>
        <end position="375"/>
    </location>
</feature>
<name>A0A8H4PSQ2_9HYPO</name>
<keyword evidence="1" id="KW-0479">Metal-binding</keyword>
<feature type="domain" description="C2H2-type" evidence="7">
    <location>
        <begin position="297"/>
        <end position="324"/>
    </location>
</feature>
<dbReference type="OrthoDB" id="8117402at2759"/>
<feature type="region of interest" description="Disordered" evidence="6">
    <location>
        <begin position="170"/>
        <end position="240"/>
    </location>
</feature>
<accession>A0A8H4PSQ2</accession>
<feature type="compositionally biased region" description="Low complexity" evidence="6">
    <location>
        <begin position="61"/>
        <end position="70"/>
    </location>
</feature>
<keyword evidence="5" id="KW-0175">Coiled coil</keyword>
<feature type="domain" description="C2H2-type" evidence="7">
    <location>
        <begin position="269"/>
        <end position="296"/>
    </location>
</feature>
<feature type="region of interest" description="Disordered" evidence="6">
    <location>
        <begin position="481"/>
        <end position="575"/>
    </location>
</feature>
<evidence type="ECO:0000256" key="1">
    <source>
        <dbReference type="ARBA" id="ARBA00022723"/>
    </source>
</evidence>
<evidence type="ECO:0000256" key="5">
    <source>
        <dbReference type="SAM" id="Coils"/>
    </source>
</evidence>
<dbReference type="PROSITE" id="PS00028">
    <property type="entry name" value="ZINC_FINGER_C2H2_1"/>
    <property type="match status" value="2"/>
</dbReference>
<feature type="compositionally biased region" description="Low complexity" evidence="6">
    <location>
        <begin position="28"/>
        <end position="41"/>
    </location>
</feature>
<dbReference type="FunFam" id="3.30.160.60:FF:000446">
    <property type="entry name" value="Zinc finger protein"/>
    <property type="match status" value="1"/>
</dbReference>
<evidence type="ECO:0000313" key="9">
    <source>
        <dbReference type="Proteomes" id="UP000557566"/>
    </source>
</evidence>
<feature type="compositionally biased region" description="Low complexity" evidence="6">
    <location>
        <begin position="425"/>
        <end position="434"/>
    </location>
</feature>
<sequence length="621" mass="64881">MPHSCQFQPPLRLSPSMASSAGVLATEAPQPARPRASSPSATLVALEGTARLPKRQRESESASPSAQAAQHLNPLASPTKSARLALATTAKSPPPLTGAAALDDERRRRHEDSVPTPPVPTSPNPSHRALESLMSAATQAMSRPVDAPQVAPTANMDPAVKAVAALSIPPSVAPHPDERGESSPQSASSLAAMPVTGSPTPMEVDGGRVEQLSAPQVAGQDERPQPGSLSYPGSLQTSAAMSEQSARGMSFPVPTQIHGSPTSTGGKKHKCPYCYTEFTRHHNLKSHLLTHSQEKPYVCTECQMRFRRLHDLKRHGKLHTGEKPHVCPKCDRKFARGDALARHSKGAGGCAGRRASMGSFADGEELDGAMGEGDESAMSGIAYDNGDDEELRRQSLPSLGAPHASGAQGETFGAHSRTYPPAGPRPAAGGLSPPNFNAAQTGSANNGSTSVSNSMASSHAAANTSTSSVPAAAAGTTSIYSQSGMTESPKPLSPGAPAHDTPNAARQRSPSLSQQLQQQQMGRRQPELQSPRRGQPRPKLPGLSHPGFAASGSTGFTHRRAPSGPSGDSGNMFAQSDPSVWAYVQGLEYKVKALTEKVIDLDEEVTGLKRQLETRDGAATS</sequence>
<evidence type="ECO:0000256" key="4">
    <source>
        <dbReference type="PROSITE-ProRule" id="PRU00042"/>
    </source>
</evidence>
<feature type="region of interest" description="Disordered" evidence="6">
    <location>
        <begin position="361"/>
        <end position="383"/>
    </location>
</feature>
<dbReference type="GO" id="GO:0000978">
    <property type="term" value="F:RNA polymerase II cis-regulatory region sequence-specific DNA binding"/>
    <property type="evidence" value="ECO:0007669"/>
    <property type="project" value="TreeGrafter"/>
</dbReference>
<evidence type="ECO:0000313" key="8">
    <source>
        <dbReference type="EMBL" id="KAF4509774.1"/>
    </source>
</evidence>
<dbReference type="PANTHER" id="PTHR23235:SF120">
    <property type="entry name" value="KRUPPEL-LIKE FACTOR 15"/>
    <property type="match status" value="1"/>
</dbReference>
<dbReference type="FunFam" id="3.30.160.60:FF:001177">
    <property type="entry name" value="Zinc finger protein 33A"/>
    <property type="match status" value="1"/>
</dbReference>
<keyword evidence="3" id="KW-0862">Zinc</keyword>
<dbReference type="InterPro" id="IPR036236">
    <property type="entry name" value="Znf_C2H2_sf"/>
</dbReference>
<dbReference type="GO" id="GO:0008270">
    <property type="term" value="F:zinc ion binding"/>
    <property type="evidence" value="ECO:0007669"/>
    <property type="project" value="UniProtKB-KW"/>
</dbReference>
<dbReference type="Pfam" id="PF00096">
    <property type="entry name" value="zf-C2H2"/>
    <property type="match status" value="2"/>
</dbReference>
<dbReference type="PANTHER" id="PTHR23235">
    <property type="entry name" value="KRUEPPEL-LIKE TRANSCRIPTION FACTOR"/>
    <property type="match status" value="1"/>
</dbReference>
<feature type="coiled-coil region" evidence="5">
    <location>
        <begin position="584"/>
        <end position="611"/>
    </location>
</feature>
<feature type="region of interest" description="Disordered" evidence="6">
    <location>
        <begin position="1"/>
        <end position="128"/>
    </location>
</feature>